<dbReference type="Pfam" id="PF03692">
    <property type="entry name" value="CxxCxxCC"/>
    <property type="match status" value="1"/>
</dbReference>
<dbReference type="PANTHER" id="PTHR35866">
    <property type="entry name" value="PUTATIVE-RELATED"/>
    <property type="match status" value="1"/>
</dbReference>
<sequence>MLRNCSLEEISDGRLYDQTDMVKAYCNECKGCHACCEGMGNSIILDPLDVSRLTKETGKSFEALLADTIELNVVDGLILPNIKMVNGTCTFLNAEGRCGIHAARPGFCRLFPLGRYYEDGGFKYFLQIHECDRAGKVKVKVSKWIDTPDLPRYTEYINEWHDFQKQVQETFARIRMQDGAEESKDARIKQMCMYILNIMYVARYEENRDFYEQFEMRLEHLKELLESGI</sequence>
<proteinExistence type="predicted"/>
<gene>
    <name evidence="1" type="ORF">H8S09_00040</name>
</gene>
<dbReference type="EMBL" id="JACOOX010000001">
    <property type="protein sequence ID" value="MBC5661293.1"/>
    <property type="molecule type" value="Genomic_DNA"/>
</dbReference>
<dbReference type="AlphaFoldDB" id="A0A8I0AMC4"/>
<name>A0A8I0AMC4_9FIRM</name>
<dbReference type="PANTHER" id="PTHR35866:SF1">
    <property type="entry name" value="YKGJ FAMILY CYSTEINE CLUSTER PROTEIN"/>
    <property type="match status" value="1"/>
</dbReference>
<evidence type="ECO:0000313" key="2">
    <source>
        <dbReference type="Proteomes" id="UP000615234"/>
    </source>
</evidence>
<comment type="caution">
    <text evidence="1">The sequence shown here is derived from an EMBL/GenBank/DDBJ whole genome shotgun (WGS) entry which is preliminary data.</text>
</comment>
<keyword evidence="2" id="KW-1185">Reference proteome</keyword>
<evidence type="ECO:0000313" key="1">
    <source>
        <dbReference type="EMBL" id="MBC5661293.1"/>
    </source>
</evidence>
<dbReference type="RefSeq" id="WP_117808119.1">
    <property type="nucleotide sequence ID" value="NZ_JACOOX010000001.1"/>
</dbReference>
<dbReference type="Proteomes" id="UP000615234">
    <property type="component" value="Unassembled WGS sequence"/>
</dbReference>
<reference evidence="1 2" key="1">
    <citation type="submission" date="2020-08" db="EMBL/GenBank/DDBJ databases">
        <title>Genome public.</title>
        <authorList>
            <person name="Liu C."/>
            <person name="Sun Q."/>
        </authorList>
    </citation>
    <scope>NUCLEOTIDE SEQUENCE [LARGE SCALE GENOMIC DNA]</scope>
    <source>
        <strain evidence="1 2">NSJ-10</strain>
    </source>
</reference>
<organism evidence="1 2">
    <name type="scientific">Coprococcus hominis</name>
    <name type="common">ex Liu et al. 2022</name>
    <dbReference type="NCBI Taxonomy" id="2763039"/>
    <lineage>
        <taxon>Bacteria</taxon>
        <taxon>Bacillati</taxon>
        <taxon>Bacillota</taxon>
        <taxon>Clostridia</taxon>
        <taxon>Lachnospirales</taxon>
        <taxon>Lachnospiraceae</taxon>
        <taxon>Coprococcus</taxon>
    </lineage>
</organism>
<accession>A0A8I0AMC4</accession>
<protein>
    <submittedName>
        <fullName evidence="1">YkgJ family cysteine cluster protein</fullName>
    </submittedName>
</protein>
<dbReference type="InterPro" id="IPR005358">
    <property type="entry name" value="Puta_zinc/iron-chelating_dom"/>
</dbReference>